<dbReference type="SUPFAM" id="SSF51735">
    <property type="entry name" value="NAD(P)-binding Rossmann-fold domains"/>
    <property type="match status" value="1"/>
</dbReference>
<dbReference type="eggNOG" id="COG0673">
    <property type="taxonomic scope" value="Bacteria"/>
</dbReference>
<reference evidence="3 4" key="1">
    <citation type="journal article" date="2011" name="J. Bacteriol.">
        <title>Complete genome sequence of Algoriphagus sp. PR1, bacterial prey of a colony-forming choanoflagellate.</title>
        <authorList>
            <person name="Alegado R.A."/>
            <person name="Ferriera S."/>
            <person name="Nusbaum C."/>
            <person name="Young S.K."/>
            <person name="Zeng Q."/>
            <person name="Imamovic A."/>
            <person name="Fairclough S.R."/>
            <person name="King N."/>
        </authorList>
    </citation>
    <scope>NUCLEOTIDE SEQUENCE [LARGE SCALE GENOMIC DNA]</scope>
    <source>
        <strain evidence="3 4">PR1</strain>
    </source>
</reference>
<dbReference type="AlphaFoldDB" id="A3HS06"/>
<dbReference type="InterPro" id="IPR036291">
    <property type="entry name" value="NAD(P)-bd_dom_sf"/>
</dbReference>
<protein>
    <submittedName>
        <fullName evidence="3">Dehydrogenase</fullName>
    </submittedName>
</protein>
<dbReference type="Pfam" id="PF19051">
    <property type="entry name" value="GFO_IDH_MocA_C2"/>
    <property type="match status" value="1"/>
</dbReference>
<dbReference type="PANTHER" id="PTHR43818:SF5">
    <property type="entry name" value="OXIDOREDUCTASE FAMILY PROTEIN"/>
    <property type="match status" value="1"/>
</dbReference>
<dbReference type="Gene3D" id="3.30.360.10">
    <property type="entry name" value="Dihydrodipicolinate Reductase, domain 2"/>
    <property type="match status" value="1"/>
</dbReference>
<dbReference type="PANTHER" id="PTHR43818">
    <property type="entry name" value="BCDNA.GH03377"/>
    <property type="match status" value="1"/>
</dbReference>
<dbReference type="Pfam" id="PF01408">
    <property type="entry name" value="GFO_IDH_MocA"/>
    <property type="match status" value="1"/>
</dbReference>
<evidence type="ECO:0000313" key="4">
    <source>
        <dbReference type="Proteomes" id="UP000003919"/>
    </source>
</evidence>
<dbReference type="STRING" id="388413.ALPR1_10425"/>
<dbReference type="GO" id="GO:0000166">
    <property type="term" value="F:nucleotide binding"/>
    <property type="evidence" value="ECO:0007669"/>
    <property type="project" value="InterPro"/>
</dbReference>
<organism evidence="3 4">
    <name type="scientific">Algoriphagus machipongonensis</name>
    <dbReference type="NCBI Taxonomy" id="388413"/>
    <lineage>
        <taxon>Bacteria</taxon>
        <taxon>Pseudomonadati</taxon>
        <taxon>Bacteroidota</taxon>
        <taxon>Cytophagia</taxon>
        <taxon>Cytophagales</taxon>
        <taxon>Cyclobacteriaceae</taxon>
        <taxon>Algoriphagus</taxon>
    </lineage>
</organism>
<dbReference type="HOGENOM" id="CLU_023194_24_0_10"/>
<evidence type="ECO:0000313" key="3">
    <source>
        <dbReference type="EMBL" id="EAZ82624.1"/>
    </source>
</evidence>
<accession>A3HS06</accession>
<gene>
    <name evidence="3" type="ORF">ALPR1_10425</name>
</gene>
<dbReference type="Gene3D" id="3.40.50.720">
    <property type="entry name" value="NAD(P)-binding Rossmann-like Domain"/>
    <property type="match status" value="1"/>
</dbReference>
<feature type="domain" description="Gfo/Idh/MocA-like oxidoreductase bacterial type C-terminal" evidence="2">
    <location>
        <begin position="209"/>
        <end position="443"/>
    </location>
</feature>
<feature type="domain" description="Gfo/Idh/MocA-like oxidoreductase N-terminal" evidence="1">
    <location>
        <begin position="42"/>
        <end position="166"/>
    </location>
</feature>
<proteinExistence type="predicted"/>
<dbReference type="InterPro" id="IPR050463">
    <property type="entry name" value="Gfo/Idh/MocA_oxidrdct_glycsds"/>
</dbReference>
<comment type="caution">
    <text evidence="3">The sequence shown here is derived from an EMBL/GenBank/DDBJ whole genome shotgun (WGS) entry which is preliminary data.</text>
</comment>
<dbReference type="InterPro" id="IPR043906">
    <property type="entry name" value="Gfo/Idh/MocA_OxRdtase_bact_C"/>
</dbReference>
<dbReference type="SUPFAM" id="SSF55347">
    <property type="entry name" value="Glyceraldehyde-3-phosphate dehydrogenase-like, C-terminal domain"/>
    <property type="match status" value="1"/>
</dbReference>
<dbReference type="PROSITE" id="PS51318">
    <property type="entry name" value="TAT"/>
    <property type="match status" value="1"/>
</dbReference>
<evidence type="ECO:0000259" key="1">
    <source>
        <dbReference type="Pfam" id="PF01408"/>
    </source>
</evidence>
<dbReference type="EMBL" id="CM001023">
    <property type="protein sequence ID" value="EAZ82624.1"/>
    <property type="molecule type" value="Genomic_DNA"/>
</dbReference>
<name>A3HS06_9BACT</name>
<keyword evidence="4" id="KW-1185">Reference proteome</keyword>
<dbReference type="InterPro" id="IPR006311">
    <property type="entry name" value="TAT_signal"/>
</dbReference>
<dbReference type="InterPro" id="IPR000683">
    <property type="entry name" value="Gfo/Idh/MocA-like_OxRdtase_N"/>
</dbReference>
<dbReference type="Proteomes" id="UP000003919">
    <property type="component" value="Chromosome"/>
</dbReference>
<sequence length="448" mass="49819">MKKNRREFIKKSAAATLGFSAMGSLGFSAKSYGNILGSNERLNVAIAGLGRRLGAYYEPISLAKNNVNLMYLCDVMESQMTRAANNFSKRIDYKPKLEGNIMKVLEDKEVDVLINATPDHWHAPGTWLASERGKHVYVEKPCSHNPKEGEILIAIQKKYGNIIQMGNQQRSAPESIEIIKAIHGGAIGKVNMAKAFYSNARGRVVNPTPAAPPEGLDWELFQGPAPRREYTDNTWDYNWHWYGWDYGTAETGNNATHELDVARWALQVDYPVKVSTVGGKFHFEDDGWTMYDTLESTYQFENGSVIQWDGKSRNGYSTYGSDRGTVIYGSEGSVFVNRGGYKHFDRSGKLIKENLASNNEGGTQLGGGGDMSTIHVSNFFEAIRGNEEQNSTIEEGAVSTLLCHLANISYRTGESLVCDPKNGHIQNSTKAKALWAREYEKGWEPPSL</sequence>
<dbReference type="OrthoDB" id="9763611at2"/>
<dbReference type="EMBL" id="AAXU02000001">
    <property type="protein sequence ID" value="EAZ82624.1"/>
    <property type="molecule type" value="Genomic_DNA"/>
</dbReference>
<evidence type="ECO:0000259" key="2">
    <source>
        <dbReference type="Pfam" id="PF19051"/>
    </source>
</evidence>
<dbReference type="RefSeq" id="WP_008200347.1">
    <property type="nucleotide sequence ID" value="NZ_CM001023.1"/>
</dbReference>